<feature type="transmembrane region" description="Helical" evidence="1">
    <location>
        <begin position="108"/>
        <end position="127"/>
    </location>
</feature>
<evidence type="ECO:0000256" key="1">
    <source>
        <dbReference type="SAM" id="Phobius"/>
    </source>
</evidence>
<evidence type="ECO:0000313" key="3">
    <source>
        <dbReference type="Proteomes" id="UP000051096"/>
    </source>
</evidence>
<proteinExistence type="predicted"/>
<accession>A0A0S8GKW7</accession>
<evidence type="ECO:0008006" key="4">
    <source>
        <dbReference type="Google" id="ProtNLM"/>
    </source>
</evidence>
<comment type="caution">
    <text evidence="2">The sequence shown here is derived from an EMBL/GenBank/DDBJ whole genome shotgun (WGS) entry which is preliminary data.</text>
</comment>
<dbReference type="AlphaFoldDB" id="A0A0S8GKW7"/>
<feature type="transmembrane region" description="Helical" evidence="1">
    <location>
        <begin position="133"/>
        <end position="152"/>
    </location>
</feature>
<keyword evidence="1" id="KW-0472">Membrane</keyword>
<feature type="transmembrane region" description="Helical" evidence="1">
    <location>
        <begin position="197"/>
        <end position="216"/>
    </location>
</feature>
<sequence length="474" mass="55016">MTRTYPYAVLLIVFVASRFVVYELGVRFDASPMYWFFQILDPVHLQTKLWQSIFYLHSQPPGFNFLIGLTLNSTPGVESLAFRTAYLLTGLFMVLGFFFILEKLRISRYVSVPLAIFFMISPPVILFENWLFYTYPTTLLLLAAAIFLYLYFERHTWTPLALFFITLGAIIIMRSLFTAVWFVIIFIGVLLHDRKNIRTIVVCALPPLLVIACLHVKNQFIFQQPTLSSWLGMNLMKMVSTVPQEKIDAHIELGDVSAIVRVQPFGTPEQYREFAVFDTTTGIPVLDTWYKSSGFPNYNHIGYVSVSRQYLDAARFLIPKYPAHYGLSVVKACYAYLRPSCDSIIFRGNNRERLKGWITIYQNYLLGDALKMVWQTTYTNRFGQQRVVHINLLYVFIPLLYIWCLISALRPHRARLDKAGTVFVQFVAFCIVYVTIIGNLIDVSENMRFRFLLVPFTYIVLALMLNTLIKRRQH</sequence>
<reference evidence="2 3" key="1">
    <citation type="journal article" date="2015" name="Microbiome">
        <title>Genomic resolution of linkages in carbon, nitrogen, and sulfur cycling among widespread estuary sediment bacteria.</title>
        <authorList>
            <person name="Baker B.J."/>
            <person name="Lazar C.S."/>
            <person name="Teske A.P."/>
            <person name="Dick G.J."/>
        </authorList>
    </citation>
    <scope>NUCLEOTIDE SEQUENCE [LARGE SCALE GENOMIC DNA]</scope>
    <source>
        <strain evidence="2">SM23_60</strain>
    </source>
</reference>
<dbReference type="EMBL" id="LJUO01000006">
    <property type="protein sequence ID" value="KPK73599.1"/>
    <property type="molecule type" value="Genomic_DNA"/>
</dbReference>
<protein>
    <recommendedName>
        <fullName evidence="4">Glycosyltransferase RgtA/B/C/D-like domain-containing protein</fullName>
    </recommendedName>
</protein>
<name>A0A0S8GKW7_UNCW3</name>
<organism evidence="2 3">
    <name type="scientific">candidate division WOR_3 bacterium SM23_60</name>
    <dbReference type="NCBI Taxonomy" id="1703780"/>
    <lineage>
        <taxon>Bacteria</taxon>
        <taxon>Bacteria division WOR-3</taxon>
    </lineage>
</organism>
<feature type="transmembrane region" description="Helical" evidence="1">
    <location>
        <begin position="80"/>
        <end position="101"/>
    </location>
</feature>
<feature type="transmembrane region" description="Helical" evidence="1">
    <location>
        <begin position="386"/>
        <end position="409"/>
    </location>
</feature>
<keyword evidence="1" id="KW-0812">Transmembrane</keyword>
<feature type="transmembrane region" description="Helical" evidence="1">
    <location>
        <begin position="421"/>
        <end position="441"/>
    </location>
</feature>
<feature type="transmembrane region" description="Helical" evidence="1">
    <location>
        <begin position="7"/>
        <end position="25"/>
    </location>
</feature>
<dbReference type="Proteomes" id="UP000051096">
    <property type="component" value="Unassembled WGS sequence"/>
</dbReference>
<evidence type="ECO:0000313" key="2">
    <source>
        <dbReference type="EMBL" id="KPK73599.1"/>
    </source>
</evidence>
<gene>
    <name evidence="2" type="ORF">AMJ87_01295</name>
</gene>
<keyword evidence="1" id="KW-1133">Transmembrane helix</keyword>
<feature type="transmembrane region" description="Helical" evidence="1">
    <location>
        <begin position="447"/>
        <end position="469"/>
    </location>
</feature>
<feature type="transmembrane region" description="Helical" evidence="1">
    <location>
        <begin position="164"/>
        <end position="191"/>
    </location>
</feature>